<evidence type="ECO:0000256" key="1">
    <source>
        <dbReference type="ARBA" id="ARBA00022603"/>
    </source>
</evidence>
<dbReference type="EMBL" id="LDZY01000007">
    <property type="protein sequence ID" value="KLU65613.1"/>
    <property type="molecule type" value="Genomic_DNA"/>
</dbReference>
<protein>
    <submittedName>
        <fullName evidence="4">tRNA (Cmo5U34)-methyltransferase</fullName>
    </submittedName>
</protein>
<accession>A0A0J1FRK3</accession>
<dbReference type="SUPFAM" id="SSF53335">
    <property type="entry name" value="S-adenosyl-L-methionine-dependent methyltransferases"/>
    <property type="match status" value="1"/>
</dbReference>
<keyword evidence="2 4" id="KW-0808">Transferase</keyword>
<dbReference type="PANTHER" id="PTHR43861:SF1">
    <property type="entry name" value="TRANS-ACONITATE 2-METHYLTRANSFERASE"/>
    <property type="match status" value="1"/>
</dbReference>
<organism evidence="4 5">
    <name type="scientific">Desulfosporosinus acididurans</name>
    <dbReference type="NCBI Taxonomy" id="476652"/>
    <lineage>
        <taxon>Bacteria</taxon>
        <taxon>Bacillati</taxon>
        <taxon>Bacillota</taxon>
        <taxon>Clostridia</taxon>
        <taxon>Eubacteriales</taxon>
        <taxon>Desulfitobacteriaceae</taxon>
        <taxon>Desulfosporosinus</taxon>
    </lineage>
</organism>
<feature type="domain" description="Methyltransferase" evidence="3">
    <location>
        <begin position="162"/>
        <end position="265"/>
    </location>
</feature>
<comment type="caution">
    <text evidence="4">The sequence shown here is derived from an EMBL/GenBank/DDBJ whole genome shotgun (WGS) entry which is preliminary data.</text>
</comment>
<reference evidence="4 5" key="1">
    <citation type="submission" date="2015-06" db="EMBL/GenBank/DDBJ databases">
        <title>Draft genome of the moderately acidophilic sulfate reducer Candidatus Desulfosporosinus acididurans strain M1.</title>
        <authorList>
            <person name="Poehlein A."/>
            <person name="Petzsch P."/>
            <person name="Johnson B.D."/>
            <person name="Schloemann M."/>
            <person name="Daniel R."/>
            <person name="Muehling M."/>
        </authorList>
    </citation>
    <scope>NUCLEOTIDE SEQUENCE [LARGE SCALE GENOMIC DNA]</scope>
    <source>
        <strain evidence="4 5">M1</strain>
    </source>
</reference>
<dbReference type="Gene3D" id="3.40.50.150">
    <property type="entry name" value="Vaccinia Virus protein VP39"/>
    <property type="match status" value="1"/>
</dbReference>
<gene>
    <name evidence="4" type="primary">cmoA_1</name>
    <name evidence="4" type="ORF">DEAC_c22430</name>
</gene>
<evidence type="ECO:0000256" key="2">
    <source>
        <dbReference type="ARBA" id="ARBA00022679"/>
    </source>
</evidence>
<keyword evidence="5" id="KW-1185">Reference proteome</keyword>
<dbReference type="InterPro" id="IPR041698">
    <property type="entry name" value="Methyltransf_25"/>
</dbReference>
<evidence type="ECO:0000259" key="3">
    <source>
        <dbReference type="Pfam" id="PF13649"/>
    </source>
</evidence>
<dbReference type="InterPro" id="IPR029063">
    <property type="entry name" value="SAM-dependent_MTases_sf"/>
</dbReference>
<dbReference type="GO" id="GO:0032259">
    <property type="term" value="P:methylation"/>
    <property type="evidence" value="ECO:0007669"/>
    <property type="project" value="UniProtKB-KW"/>
</dbReference>
<dbReference type="PATRIC" id="fig|476652.3.peg.2324"/>
<dbReference type="PANTHER" id="PTHR43861">
    <property type="entry name" value="TRANS-ACONITATE 2-METHYLTRANSFERASE-RELATED"/>
    <property type="match status" value="1"/>
</dbReference>
<proteinExistence type="predicted"/>
<dbReference type="Proteomes" id="UP000036356">
    <property type="component" value="Unassembled WGS sequence"/>
</dbReference>
<dbReference type="GO" id="GO:0008168">
    <property type="term" value="F:methyltransferase activity"/>
    <property type="evidence" value="ECO:0007669"/>
    <property type="project" value="UniProtKB-KW"/>
</dbReference>
<dbReference type="STRING" id="476652.DEAC_c22430"/>
<dbReference type="Pfam" id="PF13649">
    <property type="entry name" value="Methyltransf_25"/>
    <property type="match status" value="1"/>
</dbReference>
<evidence type="ECO:0000313" key="4">
    <source>
        <dbReference type="EMBL" id="KLU65613.1"/>
    </source>
</evidence>
<keyword evidence="1 4" id="KW-0489">Methyltransferase</keyword>
<dbReference type="CDD" id="cd02440">
    <property type="entry name" value="AdoMet_MTases"/>
    <property type="match status" value="1"/>
</dbReference>
<sequence length="348" mass="40062">MDVSMLSLLAKTTSMMEYLGFLWVVQTGLELNLWAEMETARSLKELMIIHPEWDEILLDHWLEQAHYMELLTKKNDFFQATKLAKAINKYRSLGLEALYKELVEHWAIGFAELPRLITKQRAKLTLEKDMEEELIAKASIASEPFVWPYLRSKCQKEQWKSVLDLGCGEGRYLKILGSEFSDLCGVGIEMNPAVAERAQEKVKEHDGRIRILCQDIFSLVYQQKDSLLELGNFDLCLLNNSIYYFTQEQRIQLLGSIREFLKPGGQVGILTAVRKGSPVRVFRTHLPQNLMSFFLACHQGFEGLPTTEEIRSLLLQTGYDDVDMAVMPLGTSHYFFARKTDECQETSR</sequence>
<evidence type="ECO:0000313" key="5">
    <source>
        <dbReference type="Proteomes" id="UP000036356"/>
    </source>
</evidence>
<name>A0A0J1FRK3_9FIRM</name>
<dbReference type="AlphaFoldDB" id="A0A0J1FRK3"/>